<keyword evidence="6" id="KW-1185">Reference proteome</keyword>
<dbReference type="GO" id="GO:0005730">
    <property type="term" value="C:nucleolus"/>
    <property type="evidence" value="ECO:0007669"/>
    <property type="project" value="UniProtKB-SubCell"/>
</dbReference>
<organism evidence="5 6">
    <name type="scientific">Ilex paraguariensis</name>
    <name type="common">yerba mate</name>
    <dbReference type="NCBI Taxonomy" id="185542"/>
    <lineage>
        <taxon>Eukaryota</taxon>
        <taxon>Viridiplantae</taxon>
        <taxon>Streptophyta</taxon>
        <taxon>Embryophyta</taxon>
        <taxon>Tracheophyta</taxon>
        <taxon>Spermatophyta</taxon>
        <taxon>Magnoliopsida</taxon>
        <taxon>eudicotyledons</taxon>
        <taxon>Gunneridae</taxon>
        <taxon>Pentapetalae</taxon>
        <taxon>asterids</taxon>
        <taxon>campanulids</taxon>
        <taxon>Aquifoliales</taxon>
        <taxon>Aquifoliaceae</taxon>
        <taxon>Ilex</taxon>
    </lineage>
</organism>
<name>A0ABC8TG61_9AQUA</name>
<dbReference type="EMBL" id="CAUOFW020005045">
    <property type="protein sequence ID" value="CAK9168243.1"/>
    <property type="molecule type" value="Genomic_DNA"/>
</dbReference>
<keyword evidence="3" id="KW-0698">rRNA processing</keyword>
<evidence type="ECO:0000256" key="1">
    <source>
        <dbReference type="ARBA" id="ARBA00004604"/>
    </source>
</evidence>
<dbReference type="PANTHER" id="PTHR12838">
    <property type="entry name" value="U3 SMALL NUCLEOLAR RNA-ASSOCIATED PROTEIN 11"/>
    <property type="match status" value="1"/>
</dbReference>
<evidence type="ECO:0000313" key="6">
    <source>
        <dbReference type="Proteomes" id="UP001642360"/>
    </source>
</evidence>
<evidence type="ECO:0008006" key="7">
    <source>
        <dbReference type="Google" id="ProtNLM"/>
    </source>
</evidence>
<dbReference type="AlphaFoldDB" id="A0ABC8TG61"/>
<accession>A0ABC8TG61</accession>
<evidence type="ECO:0000313" key="5">
    <source>
        <dbReference type="EMBL" id="CAK9168243.1"/>
    </source>
</evidence>
<sequence length="106" mass="12725">MDGTLIWEIVESRFKEDAKEIKLHALKAGKEPIFEELPKNIKRKTAASYKELEARKSRVNDLEKLYMDMVMQKELHKKGRKRKLREDEIVSPTSKPVYKWRPERKR</sequence>
<gene>
    <name evidence="5" type="ORF">ILEXP_LOCUS37583</name>
</gene>
<dbReference type="GO" id="GO:0006364">
    <property type="term" value="P:rRNA processing"/>
    <property type="evidence" value="ECO:0007669"/>
    <property type="project" value="UniProtKB-KW"/>
</dbReference>
<proteinExistence type="inferred from homology"/>
<reference evidence="5 6" key="1">
    <citation type="submission" date="2024-02" db="EMBL/GenBank/DDBJ databases">
        <authorList>
            <person name="Vignale AGUSTIN F."/>
            <person name="Sosa J E."/>
            <person name="Modenutti C."/>
        </authorList>
    </citation>
    <scope>NUCLEOTIDE SEQUENCE [LARGE SCALE GENOMIC DNA]</scope>
</reference>
<evidence type="ECO:0000256" key="4">
    <source>
        <dbReference type="ARBA" id="ARBA00023242"/>
    </source>
</evidence>
<evidence type="ECO:0000256" key="3">
    <source>
        <dbReference type="ARBA" id="ARBA00022552"/>
    </source>
</evidence>
<dbReference type="InterPro" id="IPR007144">
    <property type="entry name" value="SSU_processome_Utp11"/>
</dbReference>
<protein>
    <recommendedName>
        <fullName evidence="7">U3 small nucleolar RNA-associated protein 11</fullName>
    </recommendedName>
</protein>
<dbReference type="Proteomes" id="UP001642360">
    <property type="component" value="Unassembled WGS sequence"/>
</dbReference>
<keyword evidence="4" id="KW-0539">Nucleus</keyword>
<evidence type="ECO:0000256" key="2">
    <source>
        <dbReference type="ARBA" id="ARBA00008105"/>
    </source>
</evidence>
<dbReference type="Pfam" id="PF03998">
    <property type="entry name" value="Utp11"/>
    <property type="match status" value="1"/>
</dbReference>
<comment type="similarity">
    <text evidence="2">Belongs to the UTP11 family.</text>
</comment>
<comment type="caution">
    <text evidence="5">The sequence shown here is derived from an EMBL/GenBank/DDBJ whole genome shotgun (WGS) entry which is preliminary data.</text>
</comment>
<comment type="subcellular location">
    <subcellularLocation>
        <location evidence="1">Nucleus</location>
        <location evidence="1">Nucleolus</location>
    </subcellularLocation>
</comment>
<dbReference type="PANTHER" id="PTHR12838:SF0">
    <property type="entry name" value="U3 SMALL NUCLEOLAR RNA-ASSOCIATED PROTEIN 11-RELATED"/>
    <property type="match status" value="1"/>
</dbReference>